<protein>
    <submittedName>
        <fullName evidence="1">Uncharacterized protein</fullName>
    </submittedName>
</protein>
<gene>
    <name evidence="1" type="ORF">Rrhod_1745</name>
</gene>
<keyword evidence="2" id="KW-1185">Reference proteome</keyword>
<evidence type="ECO:0000313" key="2">
    <source>
        <dbReference type="Proteomes" id="UP000013525"/>
    </source>
</evidence>
<dbReference type="PATRIC" id="fig|1273125.3.peg.1683"/>
<dbReference type="AlphaFoldDB" id="R7WNF2"/>
<evidence type="ECO:0000313" key="1">
    <source>
        <dbReference type="EMBL" id="EOM76832.1"/>
    </source>
</evidence>
<dbReference type="EMBL" id="APMY01000059">
    <property type="protein sequence ID" value="EOM76832.1"/>
    <property type="molecule type" value="Genomic_DNA"/>
</dbReference>
<name>R7WNF2_9NOCA</name>
<comment type="caution">
    <text evidence="1">The sequence shown here is derived from an EMBL/GenBank/DDBJ whole genome shotgun (WGS) entry which is preliminary data.</text>
</comment>
<proteinExistence type="predicted"/>
<organism evidence="1 2">
    <name type="scientific">Rhodococcus rhodnii LMG 5362</name>
    <dbReference type="NCBI Taxonomy" id="1273125"/>
    <lineage>
        <taxon>Bacteria</taxon>
        <taxon>Bacillati</taxon>
        <taxon>Actinomycetota</taxon>
        <taxon>Actinomycetes</taxon>
        <taxon>Mycobacteriales</taxon>
        <taxon>Nocardiaceae</taxon>
        <taxon>Rhodococcus</taxon>
    </lineage>
</organism>
<sequence>MEVISLELFNHLFSFGSLVTFGDFVFQYAPIYIY</sequence>
<reference evidence="1 2" key="1">
    <citation type="journal article" date="2013" name="Genome Announc.">
        <title>Draft Genome Sequence of Rhodococcus rhodnii Strain LMG5362, a Symbiont of Rhodnius prolixus (Hemiptera, Reduviidae, Triatominae), the Principle Vector of Trypanosoma cruzi.</title>
        <authorList>
            <person name="Pachebat J.A."/>
            <person name="van Keulen G."/>
            <person name="Whitten M.M."/>
            <person name="Girdwood S."/>
            <person name="Del Sol R."/>
            <person name="Dyson P.J."/>
            <person name="Facey P.D."/>
        </authorList>
    </citation>
    <scope>NUCLEOTIDE SEQUENCE [LARGE SCALE GENOMIC DNA]</scope>
    <source>
        <strain evidence="1 2">LMG 5362</strain>
    </source>
</reference>
<dbReference type="Proteomes" id="UP000013525">
    <property type="component" value="Unassembled WGS sequence"/>
</dbReference>
<accession>R7WNF2</accession>